<sequence>MVSKTKGYYVRDYSLNLGWNNASPAMRYILESAVLHATLLNRTLVAPSWVYARACQFNVTVCASYATMVNRGDAMGSDEWRELPIEQQMGWRIPINVMTDFKHLRSNYNVITIREYLLLHGLDPELERSNGAWGRDIYHSSDPKPSLAVIPNDEYDPSGILRVDRLPPVPKEVIGGGMVASVLHEAMGGNVLINLDDARNTLQDKGINTWSSEEEFHEALSSNGFAILHTFAGALGMDFLKSVTEPIRQVAQRSSLRGLVDDYDHYTEEVLLLEGEVHAGRKPGFLRFSTLEERVRFADLVLYGFRPIPQITRLADRIAARMLAVNDGRMWMAGHMRRGDFVRYSWAMNNELEEHFERIKQRLGIGAQKLRDMANSHERWQTADVPNVSVDQTFIHAEPPRDGDKFYLATDERSPEGLEYVREHGAVLAMDILTPEDQRLVGWPLLVTDVLAVLEQVVMSRGAFFYGHAMSSVAGGVVNMRGARGVDPRLTLID</sequence>
<dbReference type="CDD" id="cd11296">
    <property type="entry name" value="O-FucT_like"/>
    <property type="match status" value="1"/>
</dbReference>
<name>A0A9P6E0F9_9AGAM</name>
<dbReference type="AlphaFoldDB" id="A0A9P6E0F9"/>
<dbReference type="Proteomes" id="UP000886523">
    <property type="component" value="Unassembled WGS sequence"/>
</dbReference>
<dbReference type="EMBL" id="MU128911">
    <property type="protein sequence ID" value="KAF9520537.1"/>
    <property type="molecule type" value="Genomic_DNA"/>
</dbReference>
<protein>
    <submittedName>
        <fullName evidence="1">Uncharacterized protein</fullName>
    </submittedName>
</protein>
<keyword evidence="2" id="KW-1185">Reference proteome</keyword>
<accession>A0A9P6E0F9</accession>
<dbReference type="OrthoDB" id="3345970at2759"/>
<comment type="caution">
    <text evidence="1">The sequence shown here is derived from an EMBL/GenBank/DDBJ whole genome shotgun (WGS) entry which is preliminary data.</text>
</comment>
<dbReference type="Gene3D" id="3.40.50.11350">
    <property type="match status" value="1"/>
</dbReference>
<organism evidence="1 2">
    <name type="scientific">Hydnum rufescens UP504</name>
    <dbReference type="NCBI Taxonomy" id="1448309"/>
    <lineage>
        <taxon>Eukaryota</taxon>
        <taxon>Fungi</taxon>
        <taxon>Dikarya</taxon>
        <taxon>Basidiomycota</taxon>
        <taxon>Agaricomycotina</taxon>
        <taxon>Agaricomycetes</taxon>
        <taxon>Cantharellales</taxon>
        <taxon>Hydnaceae</taxon>
        <taxon>Hydnum</taxon>
    </lineage>
</organism>
<evidence type="ECO:0000313" key="2">
    <source>
        <dbReference type="Proteomes" id="UP000886523"/>
    </source>
</evidence>
<reference evidence="1" key="1">
    <citation type="journal article" date="2020" name="Nat. Commun.">
        <title>Large-scale genome sequencing of mycorrhizal fungi provides insights into the early evolution of symbiotic traits.</title>
        <authorList>
            <person name="Miyauchi S."/>
            <person name="Kiss E."/>
            <person name="Kuo A."/>
            <person name="Drula E."/>
            <person name="Kohler A."/>
            <person name="Sanchez-Garcia M."/>
            <person name="Morin E."/>
            <person name="Andreopoulos B."/>
            <person name="Barry K.W."/>
            <person name="Bonito G."/>
            <person name="Buee M."/>
            <person name="Carver A."/>
            <person name="Chen C."/>
            <person name="Cichocki N."/>
            <person name="Clum A."/>
            <person name="Culley D."/>
            <person name="Crous P.W."/>
            <person name="Fauchery L."/>
            <person name="Girlanda M."/>
            <person name="Hayes R.D."/>
            <person name="Keri Z."/>
            <person name="LaButti K."/>
            <person name="Lipzen A."/>
            <person name="Lombard V."/>
            <person name="Magnuson J."/>
            <person name="Maillard F."/>
            <person name="Murat C."/>
            <person name="Nolan M."/>
            <person name="Ohm R.A."/>
            <person name="Pangilinan J."/>
            <person name="Pereira M.F."/>
            <person name="Perotto S."/>
            <person name="Peter M."/>
            <person name="Pfister S."/>
            <person name="Riley R."/>
            <person name="Sitrit Y."/>
            <person name="Stielow J.B."/>
            <person name="Szollosi G."/>
            <person name="Zifcakova L."/>
            <person name="Stursova M."/>
            <person name="Spatafora J.W."/>
            <person name="Tedersoo L."/>
            <person name="Vaario L.M."/>
            <person name="Yamada A."/>
            <person name="Yan M."/>
            <person name="Wang P."/>
            <person name="Xu J."/>
            <person name="Bruns T."/>
            <person name="Baldrian P."/>
            <person name="Vilgalys R."/>
            <person name="Dunand C."/>
            <person name="Henrissat B."/>
            <person name="Grigoriev I.V."/>
            <person name="Hibbett D."/>
            <person name="Nagy L.G."/>
            <person name="Martin F.M."/>
        </authorList>
    </citation>
    <scope>NUCLEOTIDE SEQUENCE</scope>
    <source>
        <strain evidence="1">UP504</strain>
    </source>
</reference>
<gene>
    <name evidence="1" type="ORF">BS47DRAFT_1287025</name>
</gene>
<evidence type="ECO:0000313" key="1">
    <source>
        <dbReference type="EMBL" id="KAF9520537.1"/>
    </source>
</evidence>
<proteinExistence type="predicted"/>